<dbReference type="Proteomes" id="UP000192923">
    <property type="component" value="Unassembled WGS sequence"/>
</dbReference>
<gene>
    <name evidence="1" type="ORF">SAMN02949497_2209</name>
</gene>
<accession>A0A1Y6D1X8</accession>
<sequence>MEVLDFVIALERKHSAQPVKKSFIQKLREMPDVGLDEDFERIHSTSRPSDVFD</sequence>
<dbReference type="AlphaFoldDB" id="A0A1Y6D1X8"/>
<keyword evidence="2" id="KW-1185">Reference proteome</keyword>
<protein>
    <submittedName>
        <fullName evidence="1">Uncharacterized protein</fullName>
    </submittedName>
</protein>
<reference evidence="1 2" key="1">
    <citation type="submission" date="2016-12" db="EMBL/GenBank/DDBJ databases">
        <authorList>
            <person name="Song W.-J."/>
            <person name="Kurnit D.M."/>
        </authorList>
    </citation>
    <scope>NUCLEOTIDE SEQUENCE [LARGE SCALE GENOMIC DNA]</scope>
    <source>
        <strain evidence="1 2">175</strain>
    </source>
</reference>
<name>A0A1Y6D1X8_9GAMM</name>
<organism evidence="1 2">
    <name type="scientific">Methylomagnum ishizawai</name>
    <dbReference type="NCBI Taxonomy" id="1760988"/>
    <lineage>
        <taxon>Bacteria</taxon>
        <taxon>Pseudomonadati</taxon>
        <taxon>Pseudomonadota</taxon>
        <taxon>Gammaproteobacteria</taxon>
        <taxon>Methylococcales</taxon>
        <taxon>Methylococcaceae</taxon>
        <taxon>Methylomagnum</taxon>
    </lineage>
</organism>
<dbReference type="EMBL" id="FXAM01000001">
    <property type="protein sequence ID" value="SMF94873.1"/>
    <property type="molecule type" value="Genomic_DNA"/>
</dbReference>
<dbReference type="STRING" id="1760988.SAMN02949497_2209"/>
<evidence type="ECO:0000313" key="1">
    <source>
        <dbReference type="EMBL" id="SMF94873.1"/>
    </source>
</evidence>
<evidence type="ECO:0000313" key="2">
    <source>
        <dbReference type="Proteomes" id="UP000192923"/>
    </source>
</evidence>
<proteinExistence type="predicted"/>